<dbReference type="RefSeq" id="WP_156206769.1">
    <property type="nucleotide sequence ID" value="NZ_WHPN01000320.1"/>
</dbReference>
<evidence type="ECO:0000256" key="1">
    <source>
        <dbReference type="SAM" id="SignalP"/>
    </source>
</evidence>
<evidence type="ECO:0000313" key="4">
    <source>
        <dbReference type="Proteomes" id="UP000621266"/>
    </source>
</evidence>
<dbReference type="Gene3D" id="2.60.120.200">
    <property type="match status" value="1"/>
</dbReference>
<gene>
    <name evidence="3" type="ORF">GCU69_20045</name>
</gene>
<dbReference type="Proteomes" id="UP000621266">
    <property type="component" value="Unassembled WGS sequence"/>
</dbReference>
<dbReference type="InterPro" id="IPR000757">
    <property type="entry name" value="Beta-glucanase-like"/>
</dbReference>
<name>A0ABQ7FEC6_9ACTN</name>
<reference evidence="3 4" key="1">
    <citation type="submission" date="2019-10" db="EMBL/GenBank/DDBJ databases">
        <title>Streptomyces tenebrisbrunneis sp.nov., an endogenous actinomycete isolated from of Lycium ruthenicum.</title>
        <authorList>
            <person name="Ma L."/>
        </authorList>
    </citation>
    <scope>NUCLEOTIDE SEQUENCE [LARGE SCALE GENOMIC DNA]</scope>
    <source>
        <strain evidence="3 4">TRM 66187</strain>
    </source>
</reference>
<feature type="domain" description="GH16" evidence="2">
    <location>
        <begin position="44"/>
        <end position="309"/>
    </location>
</feature>
<protein>
    <submittedName>
        <fullName evidence="3">Family 16 glycosylhydrolase</fullName>
    </submittedName>
</protein>
<dbReference type="InterPro" id="IPR050546">
    <property type="entry name" value="Glycosyl_Hydrlase_16"/>
</dbReference>
<evidence type="ECO:0000259" key="2">
    <source>
        <dbReference type="PROSITE" id="PS51762"/>
    </source>
</evidence>
<dbReference type="InterPro" id="IPR013320">
    <property type="entry name" value="ConA-like_dom_sf"/>
</dbReference>
<dbReference type="CDD" id="cd02182">
    <property type="entry name" value="GH16_Strep_laminarinase_like"/>
    <property type="match status" value="1"/>
</dbReference>
<keyword evidence="1" id="KW-0732">Signal</keyword>
<dbReference type="SUPFAM" id="SSF49899">
    <property type="entry name" value="Concanavalin A-like lectins/glucanases"/>
    <property type="match status" value="1"/>
</dbReference>
<evidence type="ECO:0000313" key="3">
    <source>
        <dbReference type="EMBL" id="KAF4407351.1"/>
    </source>
</evidence>
<dbReference type="PROSITE" id="PS51762">
    <property type="entry name" value="GH16_2"/>
    <property type="match status" value="1"/>
</dbReference>
<feature type="chain" id="PRO_5045991092" evidence="1">
    <location>
        <begin position="28"/>
        <end position="309"/>
    </location>
</feature>
<dbReference type="PANTHER" id="PTHR10963">
    <property type="entry name" value="GLYCOSYL HYDROLASE-RELATED"/>
    <property type="match status" value="1"/>
</dbReference>
<accession>A0ABQ7FEC6</accession>
<sequence length="309" mass="32889">MSKKTWLAAAAAGLIAGGLVALPPAFAEDAPKADPAALQEVWREDFDGPAGQLPSTDEWIIDTGTSYPGGPANWGTGETQTYTDNPDNISQDGEGHLKITPLKDGSGQWTSGRIETKRSDFAAPEGGKMRIEARIQMPDITGDEALGYWPAFWTLGDEYRGNYWNWPGIGEFDIMENVNGVNSVWGVLHCGTAPGGPCNENDGIGASTPCPGSTCQSGFHTYALELDRSGDTEALRWYVDDQEYHSVTAADLDAETWANATHHGHFVLLNLAMGGAFPDGVAGHATPTDATKPGVPMIVDHVSVQQSEG</sequence>
<feature type="signal peptide" evidence="1">
    <location>
        <begin position="1"/>
        <end position="27"/>
    </location>
</feature>
<comment type="caution">
    <text evidence="3">The sequence shown here is derived from an EMBL/GenBank/DDBJ whole genome shotgun (WGS) entry which is preliminary data.</text>
</comment>
<dbReference type="EMBL" id="WHPN01000320">
    <property type="protein sequence ID" value="KAF4407351.1"/>
    <property type="molecule type" value="Genomic_DNA"/>
</dbReference>
<organism evidence="3 4">
    <name type="scientific">Streptomyces lycii</name>
    <dbReference type="NCBI Taxonomy" id="2654337"/>
    <lineage>
        <taxon>Bacteria</taxon>
        <taxon>Bacillati</taxon>
        <taxon>Actinomycetota</taxon>
        <taxon>Actinomycetes</taxon>
        <taxon>Kitasatosporales</taxon>
        <taxon>Streptomycetaceae</taxon>
        <taxon>Streptomyces</taxon>
    </lineage>
</organism>
<dbReference type="PANTHER" id="PTHR10963:SF60">
    <property type="entry name" value="GRAM-NEGATIVE BACTERIA-BINDING PROTEIN 1-RELATED"/>
    <property type="match status" value="1"/>
</dbReference>
<proteinExistence type="predicted"/>
<keyword evidence="4" id="KW-1185">Reference proteome</keyword>